<dbReference type="InterPro" id="IPR017853">
    <property type="entry name" value="GH"/>
</dbReference>
<evidence type="ECO:0000313" key="8">
    <source>
        <dbReference type="EMBL" id="SDS50761.1"/>
    </source>
</evidence>
<feature type="domain" description="Glycosyl hydrolase family 36 N-terminal" evidence="7">
    <location>
        <begin position="26"/>
        <end position="160"/>
    </location>
</feature>
<dbReference type="Gene3D" id="3.20.20.70">
    <property type="entry name" value="Aldolase class I"/>
    <property type="match status" value="1"/>
</dbReference>
<dbReference type="CDD" id="cd14791">
    <property type="entry name" value="GH36"/>
    <property type="match status" value="1"/>
</dbReference>
<dbReference type="InterPro" id="IPR002241">
    <property type="entry name" value="Glyco_hydro_27"/>
</dbReference>
<sequence length="679" mass="73289">MALSSLAPVTLGEGVRTDGPAEGLLVRAHTLHHEGTGVTEAWVEVTNGGDRDVVVDRLDSVTLDLPEPSAGGYELSYYTSGWGQEFGPVDEPLRTPRVLESLAGRSSATTHPWCALHGPDGVVVVSVAWSGNWILRFTEGADGGVRITGGLHDTGFAKTLAPGQSVRGPRVVVATGADLNDASVQLAEVGRVQWYPRNEFAESLPLEWNHWWSYEDHSIDEDVFRANADVAAELGFDICTLDAGWFGPSDPGTHWVDYRGDWHLVNARRFPSGLRALADHVHGKGMRFGLWCEIEALGPKAALGKERPELVALREGEPLGYVCLGSPTAQDWAYDTLTRLVEEHGADWIKLDFNLDPGLGCDRTDHGHGAGDGLFEHYTGYYAVLERVRAEHPEVVLENCSSGGLRIDLGLARQTHLTFLSDPDWPEHGLQLLWGGSTMLHPSRMLHWGWSQWWKSDHPHQNFEPAEPGLTADQLDYYRRIAMVGAYGLSWKLPEAPEPVRARLRALHGEYRRTIAPFVAEGELRRLTGQPQRFGGGQRWAGFQYTLPVPADGPADVTGDLTGEVAASAPGEDSGDHLLLLFRLSGGEPTRTIRPLALDPEAEYAVEWTAPAGAGPTATSGGADTTGLAGGADTTGLAGGGDRRTGADLLASGWTVSLPEEGSAVVVLRRVRGQGSGGR</sequence>
<dbReference type="Pfam" id="PF16875">
    <property type="entry name" value="Glyco_hydro_36N"/>
    <property type="match status" value="1"/>
</dbReference>
<dbReference type="AlphaFoldDB" id="A0A1H1SS54"/>
<dbReference type="GO" id="GO:0004557">
    <property type="term" value="F:alpha-galactosidase activity"/>
    <property type="evidence" value="ECO:0007669"/>
    <property type="project" value="UniProtKB-EC"/>
</dbReference>
<dbReference type="InterPro" id="IPR002252">
    <property type="entry name" value="Glyco_hydro_36"/>
</dbReference>
<reference evidence="8 9" key="1">
    <citation type="submission" date="2016-10" db="EMBL/GenBank/DDBJ databases">
        <authorList>
            <person name="de Groot N.N."/>
        </authorList>
    </citation>
    <scope>NUCLEOTIDE SEQUENCE [LARGE SCALE GENOMIC DNA]</scope>
    <source>
        <strain evidence="8 9">DSM 22024</strain>
    </source>
</reference>
<comment type="similarity">
    <text evidence="2">Belongs to the glycosyl hydrolase 27 family.</text>
</comment>
<dbReference type="EMBL" id="LT629732">
    <property type="protein sequence ID" value="SDS50761.1"/>
    <property type="molecule type" value="Genomic_DNA"/>
</dbReference>
<dbReference type="RefSeq" id="WP_092654091.1">
    <property type="nucleotide sequence ID" value="NZ_LT629732.1"/>
</dbReference>
<dbReference type="PANTHER" id="PTHR11452">
    <property type="entry name" value="ALPHA-GALACTOSIDASE/ALPHA-N-ACETYLGALACTOSAMINIDASE"/>
    <property type="match status" value="1"/>
</dbReference>
<dbReference type="EC" id="3.2.1.22" evidence="3"/>
<dbReference type="InterPro" id="IPR038417">
    <property type="entry name" value="Alpga-gal_N_sf"/>
</dbReference>
<dbReference type="STRING" id="117157.SAMN04489717_2914"/>
<evidence type="ECO:0000256" key="6">
    <source>
        <dbReference type="SAM" id="MobiDB-lite"/>
    </source>
</evidence>
<comment type="catalytic activity">
    <reaction evidence="1">
        <text>Hydrolysis of terminal, non-reducing alpha-D-galactose residues in alpha-D-galactosides, including galactose oligosaccharides, galactomannans and galactolipids.</text>
        <dbReference type="EC" id="3.2.1.22"/>
    </reaction>
</comment>
<dbReference type="SUPFAM" id="SSF51445">
    <property type="entry name" value="(Trans)glycosidases"/>
    <property type="match status" value="1"/>
</dbReference>
<dbReference type="Proteomes" id="UP000198983">
    <property type="component" value="Chromosome I"/>
</dbReference>
<dbReference type="OrthoDB" id="9758822at2"/>
<dbReference type="InterPro" id="IPR013785">
    <property type="entry name" value="Aldolase_TIM"/>
</dbReference>
<protein>
    <recommendedName>
        <fullName evidence="3">alpha-galactosidase</fullName>
        <ecNumber evidence="3">3.2.1.22</ecNumber>
    </recommendedName>
</protein>
<gene>
    <name evidence="8" type="ORF">SAMN04489717_2914</name>
</gene>
<evidence type="ECO:0000313" key="9">
    <source>
        <dbReference type="Proteomes" id="UP000198983"/>
    </source>
</evidence>
<proteinExistence type="inferred from homology"/>
<dbReference type="GO" id="GO:0016052">
    <property type="term" value="P:carbohydrate catabolic process"/>
    <property type="evidence" value="ECO:0007669"/>
    <property type="project" value="InterPro"/>
</dbReference>
<keyword evidence="4" id="KW-0378">Hydrolase</keyword>
<evidence type="ECO:0000256" key="1">
    <source>
        <dbReference type="ARBA" id="ARBA00001255"/>
    </source>
</evidence>
<organism evidence="8 9">
    <name type="scientific">Actinopolymorpha singaporensis</name>
    <dbReference type="NCBI Taxonomy" id="117157"/>
    <lineage>
        <taxon>Bacteria</taxon>
        <taxon>Bacillati</taxon>
        <taxon>Actinomycetota</taxon>
        <taxon>Actinomycetes</taxon>
        <taxon>Propionibacteriales</taxon>
        <taxon>Actinopolymorphaceae</taxon>
        <taxon>Actinopolymorpha</taxon>
    </lineage>
</organism>
<evidence type="ECO:0000256" key="3">
    <source>
        <dbReference type="ARBA" id="ARBA00012755"/>
    </source>
</evidence>
<dbReference type="Pfam" id="PF02065">
    <property type="entry name" value="Melibiase"/>
    <property type="match status" value="1"/>
</dbReference>
<evidence type="ECO:0000259" key="7">
    <source>
        <dbReference type="Pfam" id="PF16875"/>
    </source>
</evidence>
<evidence type="ECO:0000256" key="5">
    <source>
        <dbReference type="ARBA" id="ARBA00023295"/>
    </source>
</evidence>
<dbReference type="InterPro" id="IPR031704">
    <property type="entry name" value="Glyco_hydro_36_N"/>
</dbReference>
<evidence type="ECO:0000256" key="2">
    <source>
        <dbReference type="ARBA" id="ARBA00009743"/>
    </source>
</evidence>
<evidence type="ECO:0000256" key="4">
    <source>
        <dbReference type="ARBA" id="ARBA00022801"/>
    </source>
</evidence>
<dbReference type="Gene3D" id="2.70.98.60">
    <property type="entry name" value="alpha-galactosidase from lactobacil brevis"/>
    <property type="match status" value="1"/>
</dbReference>
<keyword evidence="9" id="KW-1185">Reference proteome</keyword>
<feature type="region of interest" description="Disordered" evidence="6">
    <location>
        <begin position="613"/>
        <end position="642"/>
    </location>
</feature>
<accession>A0A1H1SS54</accession>
<name>A0A1H1SS54_9ACTN</name>
<dbReference type="PANTHER" id="PTHR11452:SF75">
    <property type="entry name" value="ALPHA-GALACTOSIDASE MEL1"/>
    <property type="match status" value="1"/>
</dbReference>
<dbReference type="PRINTS" id="PR00743">
    <property type="entry name" value="GLHYDRLASE36"/>
</dbReference>
<feature type="compositionally biased region" description="Low complexity" evidence="6">
    <location>
        <begin position="613"/>
        <end position="636"/>
    </location>
</feature>
<keyword evidence="5" id="KW-0326">Glycosidase</keyword>